<accession>K0Q5R7</accession>
<evidence type="ECO:0000313" key="1">
    <source>
        <dbReference type="EMBL" id="CCM78809.1"/>
    </source>
</evidence>
<gene>
    <name evidence="1" type="ORF">BN77_p11504</name>
</gene>
<proteinExistence type="predicted"/>
<dbReference type="Proteomes" id="UP000009319">
    <property type="component" value="Unassembled WGS sequence"/>
</dbReference>
<comment type="caution">
    <text evidence="1">The sequence shown here is derived from an EMBL/GenBank/DDBJ whole genome shotgun (WGS) entry which is preliminary data.</text>
</comment>
<protein>
    <submittedName>
        <fullName evidence="1">Uncharacterized protein</fullName>
    </submittedName>
</protein>
<reference evidence="1 2" key="1">
    <citation type="journal article" date="2013" name="Genome Announc.">
        <title>Draft Genome Sequence of Rhizobium mesoamericanum STM3625, a Nitrogen-Fixing Symbiont of Mimosa pudica Isolated in French Guiana (South America).</title>
        <authorList>
            <person name="Moulin L."/>
            <person name="Mornico D."/>
            <person name="Melkonian R."/>
            <person name="Klonowska A."/>
        </authorList>
    </citation>
    <scope>NUCLEOTIDE SEQUENCE [LARGE SCALE GENOMIC DNA]</scope>
    <source>
        <strain evidence="1 2">STM3625</strain>
    </source>
</reference>
<evidence type="ECO:0000313" key="2">
    <source>
        <dbReference type="Proteomes" id="UP000009319"/>
    </source>
</evidence>
<dbReference type="EMBL" id="CANI01000039">
    <property type="protein sequence ID" value="CCM78809.1"/>
    <property type="molecule type" value="Genomic_DNA"/>
</dbReference>
<dbReference type="AlphaFoldDB" id="K0Q5R7"/>
<sequence>MRLAAAELAGGEIGVRHLMFRISGVDVGKVDGGSPQRGAASSHEQPEAGALQFLSDGFTDKLTDAGSRHQEVVPYLS</sequence>
<name>K0Q5R7_9HYPH</name>
<keyword evidence="2" id="KW-1185">Reference proteome</keyword>
<organism evidence="1 2">
    <name type="scientific">Rhizobium mesoamericanum STM3625</name>
    <dbReference type="NCBI Taxonomy" id="1211777"/>
    <lineage>
        <taxon>Bacteria</taxon>
        <taxon>Pseudomonadati</taxon>
        <taxon>Pseudomonadota</taxon>
        <taxon>Alphaproteobacteria</taxon>
        <taxon>Hyphomicrobiales</taxon>
        <taxon>Rhizobiaceae</taxon>
        <taxon>Rhizobium/Agrobacterium group</taxon>
        <taxon>Rhizobium</taxon>
    </lineage>
</organism>
<dbReference type="HOGENOM" id="CLU_2635620_0_0_5"/>